<dbReference type="PROSITE" id="PS51257">
    <property type="entry name" value="PROKAR_LIPOPROTEIN"/>
    <property type="match status" value="1"/>
</dbReference>
<name>A0A1T4K3L4_PORCN</name>
<dbReference type="Gene3D" id="2.60.40.10">
    <property type="entry name" value="Immunoglobulins"/>
    <property type="match status" value="2"/>
</dbReference>
<dbReference type="InterPro" id="IPR013783">
    <property type="entry name" value="Ig-like_fold"/>
</dbReference>
<sequence>MSIMKKIKSILSCGVVAMTLAGCQQVGISDESREIYLEASEEIITLTDTATSKEINIETNAKGWIARLSEGSEWLHLNRNPSALILSSDGNATGKERSATITVEAENKVIHLLVRQRGAATKISLSEKQINVPMRGGLYTVNVSGNGTGWKIDGAELYQWIVVQQAHNGMSLQILKNDTPSTRIGKIYVVTESGTPAELVIVQEGDSPYTLPYMPAGPIYQTEVLRDAREREMFFIKTETKPRGETIYHFNAGDKAKSKVQYKFRKGIERYISFTVVTEGSDYGISDDFETHLSRLGFGLTSKNISGAIFIKNYVRFTPHYTVVAQVQVPTAGGQTTVVYYIEEVQPKPMPTFDNLPYRNPALLNKADFFAVKKWEENEGESVEVSRERGQKNPNIIARAEFSSVTNKDTHMGTVYFFEEVEVPYISKLSQKIDIYGDISLALWRNSEGRYFLTNEMKRLLKDEGFEFKTRSQTGPNQEWISYLNMSQGMAMLFTNINQPDGRVFLGISIFKIANENEETSYNIALENARNAIRR</sequence>
<comment type="similarity">
    <text evidence="1">Belongs to the peptidase C25 family.</text>
</comment>
<dbReference type="GO" id="GO:0006508">
    <property type="term" value="P:proteolysis"/>
    <property type="evidence" value="ECO:0007669"/>
    <property type="project" value="UniProtKB-KW"/>
</dbReference>
<evidence type="ECO:0000313" key="5">
    <source>
        <dbReference type="EMBL" id="SJZ36999.1"/>
    </source>
</evidence>
<keyword evidence="2" id="KW-0645">Protease</keyword>
<evidence type="ECO:0000256" key="4">
    <source>
        <dbReference type="ARBA" id="ARBA00023026"/>
    </source>
</evidence>
<evidence type="ECO:0000256" key="2">
    <source>
        <dbReference type="ARBA" id="ARBA00022670"/>
    </source>
</evidence>
<organism evidence="5 6">
    <name type="scientific">Porphyromonas cangingivalis</name>
    <dbReference type="NCBI Taxonomy" id="36874"/>
    <lineage>
        <taxon>Bacteria</taxon>
        <taxon>Pseudomonadati</taxon>
        <taxon>Bacteroidota</taxon>
        <taxon>Bacteroidia</taxon>
        <taxon>Bacteroidales</taxon>
        <taxon>Porphyromonadaceae</taxon>
        <taxon>Porphyromonas</taxon>
    </lineage>
</organism>
<dbReference type="EMBL" id="FUWL01000004">
    <property type="protein sequence ID" value="SJZ36999.1"/>
    <property type="molecule type" value="Genomic_DNA"/>
</dbReference>
<dbReference type="InterPro" id="IPR024361">
    <property type="entry name" value="BACON"/>
</dbReference>
<accession>A0A1T4K3L4</accession>
<evidence type="ECO:0000256" key="1">
    <source>
        <dbReference type="ARBA" id="ARBA00006067"/>
    </source>
</evidence>
<dbReference type="Proteomes" id="UP000189956">
    <property type="component" value="Unassembled WGS sequence"/>
</dbReference>
<keyword evidence="3" id="KW-0378">Hydrolase</keyword>
<dbReference type="CDD" id="cd14948">
    <property type="entry name" value="BACON"/>
    <property type="match status" value="1"/>
</dbReference>
<evidence type="ECO:0000313" key="6">
    <source>
        <dbReference type="Proteomes" id="UP000189956"/>
    </source>
</evidence>
<proteinExistence type="inferred from homology"/>
<protein>
    <submittedName>
        <fullName evidence="5">Putative binding domain-containing protein, N-terminal</fullName>
    </submittedName>
</protein>
<keyword evidence="3" id="KW-0788">Thiol protease</keyword>
<dbReference type="GO" id="GO:0008234">
    <property type="term" value="F:cysteine-type peptidase activity"/>
    <property type="evidence" value="ECO:0007669"/>
    <property type="project" value="UniProtKB-KW"/>
</dbReference>
<reference evidence="5 6" key="1">
    <citation type="submission" date="2017-02" db="EMBL/GenBank/DDBJ databases">
        <authorList>
            <person name="Peterson S.W."/>
        </authorList>
    </citation>
    <scope>NUCLEOTIDE SEQUENCE [LARGE SCALE GENOMIC DNA]</scope>
    <source>
        <strain evidence="5 6">ATCC 700135</strain>
    </source>
</reference>
<keyword evidence="4" id="KW-0843">Virulence</keyword>
<gene>
    <name evidence="5" type="ORF">SAMN02745205_00548</name>
</gene>
<dbReference type="AlphaFoldDB" id="A0A1T4K3L4"/>
<evidence type="ECO:0000256" key="3">
    <source>
        <dbReference type="ARBA" id="ARBA00022807"/>
    </source>
</evidence>